<keyword evidence="3" id="KW-0460">Magnesium</keyword>
<evidence type="ECO:0000259" key="5">
    <source>
        <dbReference type="Pfam" id="PF02441"/>
    </source>
</evidence>
<dbReference type="Gene3D" id="3.40.50.10300">
    <property type="entry name" value="CoaB-like"/>
    <property type="match status" value="1"/>
</dbReference>
<dbReference type="EC" id="6.3.2.5" evidence="3"/>
<dbReference type="InterPro" id="IPR036551">
    <property type="entry name" value="Flavin_trans-like"/>
</dbReference>
<feature type="binding site" evidence="3">
    <location>
        <position position="281"/>
    </location>
    <ligand>
        <name>CTP</name>
        <dbReference type="ChEBI" id="CHEBI:37563"/>
    </ligand>
</feature>
<comment type="similarity">
    <text evidence="3 4">In the N-terminal section; belongs to the HFCD (homo-oligomeric flavin containing Cys decarboxylase) superfamily.</text>
</comment>
<keyword evidence="2 3" id="KW-0456">Lyase</keyword>
<dbReference type="HAMAP" id="MF_02225">
    <property type="entry name" value="CoaBC"/>
    <property type="match status" value="1"/>
</dbReference>
<evidence type="ECO:0000256" key="4">
    <source>
        <dbReference type="RuleBase" id="RU364078"/>
    </source>
</evidence>
<dbReference type="Pfam" id="PF02441">
    <property type="entry name" value="Flavoprotein"/>
    <property type="match status" value="1"/>
</dbReference>
<dbReference type="InterPro" id="IPR007085">
    <property type="entry name" value="DNA/pantothenate-metab_flavo_C"/>
</dbReference>
<comment type="similarity">
    <text evidence="3 4">In the C-terminal section; belongs to the PPC synthetase family.</text>
</comment>
<accession>D6SP88</accession>
<dbReference type="Proteomes" id="UP000005496">
    <property type="component" value="Unassembled WGS sequence"/>
</dbReference>
<dbReference type="SUPFAM" id="SSF102645">
    <property type="entry name" value="CoaB-like"/>
    <property type="match status" value="1"/>
</dbReference>
<protein>
    <recommendedName>
        <fullName evidence="3">Coenzyme A biosynthesis bifunctional protein CoaBC</fullName>
    </recommendedName>
    <alternativeName>
        <fullName evidence="3">DNA/pantothenate metabolism flavoprotein</fullName>
    </alternativeName>
    <alternativeName>
        <fullName evidence="3">Phosphopantothenoylcysteine synthetase/decarboxylase</fullName>
        <shortName evidence="3">PPCS-PPCDC</shortName>
    </alternativeName>
    <domain>
        <recommendedName>
            <fullName evidence="3">Phosphopantothenoylcysteine decarboxylase</fullName>
            <shortName evidence="3">PPC decarboxylase</shortName>
            <shortName evidence="3">PPC-DC</shortName>
            <ecNumber evidence="3">4.1.1.36</ecNumber>
        </recommendedName>
        <alternativeName>
            <fullName evidence="3">CoaC</fullName>
        </alternativeName>
    </domain>
    <domain>
        <recommendedName>
            <fullName evidence="3">Phosphopantothenate--cysteine ligase</fullName>
            <ecNumber evidence="3">6.3.2.5</ecNumber>
        </recommendedName>
        <alternativeName>
            <fullName evidence="3">CoaB</fullName>
        </alternativeName>
        <alternativeName>
            <fullName evidence="3">Phosphopantothenoylcysteine synthetase</fullName>
            <shortName evidence="3">PPC synthetase</shortName>
            <shortName evidence="3">PPC-S</shortName>
        </alternativeName>
    </domain>
</protein>
<feature type="binding site" evidence="3">
    <location>
        <position position="345"/>
    </location>
    <ligand>
        <name>CTP</name>
        <dbReference type="ChEBI" id="CHEBI:37563"/>
    </ligand>
</feature>
<dbReference type="InterPro" id="IPR003382">
    <property type="entry name" value="Flavoprotein"/>
</dbReference>
<evidence type="ECO:0000256" key="1">
    <source>
        <dbReference type="ARBA" id="ARBA00022793"/>
    </source>
</evidence>
<dbReference type="PANTHER" id="PTHR14359">
    <property type="entry name" value="HOMO-OLIGOMERIC FLAVIN CONTAINING CYS DECARBOXYLASE FAMILY"/>
    <property type="match status" value="1"/>
</dbReference>
<dbReference type="GO" id="GO:0010181">
    <property type="term" value="F:FMN binding"/>
    <property type="evidence" value="ECO:0007669"/>
    <property type="project" value="UniProtKB-UniRule"/>
</dbReference>
<dbReference type="Pfam" id="PF04127">
    <property type="entry name" value="DFP"/>
    <property type="match status" value="1"/>
</dbReference>
<comment type="function">
    <text evidence="4">Catalyzes two steps in the biosynthesis of coenzyme A. In the first step cysteine is conjugated to 4'-phosphopantothenate to form 4-phosphopantothenoylcysteine, in the latter compound is decarboxylated to form 4'-phosphopantotheine.</text>
</comment>
<comment type="function">
    <text evidence="3">Catalyzes two sequential steps in the biosynthesis of coenzyme A. In the first step cysteine is conjugated to 4'-phosphopantothenate to form 4-phosphopantothenoylcysteine. In the second step the latter compound is decarboxylated to form 4'-phosphopantotheine.</text>
</comment>
<keyword evidence="3" id="KW-0511">Multifunctional enzyme</keyword>
<evidence type="ECO:0000259" key="6">
    <source>
        <dbReference type="Pfam" id="PF04127"/>
    </source>
</evidence>
<feature type="active site" description="Proton donor" evidence="3">
    <location>
        <position position="160"/>
    </location>
</feature>
<organism evidence="7 8">
    <name type="scientific">Desulfonatronospira thiodismutans ASO3-1</name>
    <dbReference type="NCBI Taxonomy" id="555779"/>
    <lineage>
        <taxon>Bacteria</taxon>
        <taxon>Pseudomonadati</taxon>
        <taxon>Thermodesulfobacteriota</taxon>
        <taxon>Desulfovibrionia</taxon>
        <taxon>Desulfovibrionales</taxon>
        <taxon>Desulfonatronovibrionaceae</taxon>
        <taxon>Desulfonatronospira</taxon>
    </lineage>
</organism>
<dbReference type="RefSeq" id="WP_008869884.1">
    <property type="nucleotide sequence ID" value="NZ_ACJN02000002.1"/>
</dbReference>
<comment type="cofactor">
    <cofactor evidence="3">
        <name>FMN</name>
        <dbReference type="ChEBI" id="CHEBI:58210"/>
    </cofactor>
    <text evidence="3">Binds 1 FMN per subunit.</text>
</comment>
<keyword evidence="3 4" id="KW-0436">Ligase</keyword>
<dbReference type="GO" id="GO:0071513">
    <property type="term" value="C:phosphopantothenoylcysteine decarboxylase complex"/>
    <property type="evidence" value="ECO:0007669"/>
    <property type="project" value="TreeGrafter"/>
</dbReference>
<dbReference type="GO" id="GO:0004632">
    <property type="term" value="F:phosphopantothenate--cysteine ligase activity"/>
    <property type="evidence" value="ECO:0007669"/>
    <property type="project" value="UniProtKB-UniRule"/>
</dbReference>
<comment type="cofactor">
    <cofactor evidence="3">
        <name>Mg(2+)</name>
        <dbReference type="ChEBI" id="CHEBI:18420"/>
    </cofactor>
</comment>
<feature type="domain" description="Flavoprotein" evidence="5">
    <location>
        <begin position="10"/>
        <end position="152"/>
    </location>
</feature>
<keyword evidence="3" id="KW-0479">Metal-binding</keyword>
<dbReference type="PANTHER" id="PTHR14359:SF6">
    <property type="entry name" value="PHOSPHOPANTOTHENOYLCYSTEINE DECARBOXYLASE"/>
    <property type="match status" value="1"/>
</dbReference>
<keyword evidence="3 4" id="KW-0285">Flavoprotein</keyword>
<feature type="region of interest" description="Phosphopantothenoylcysteine decarboxylase" evidence="3">
    <location>
        <begin position="1"/>
        <end position="191"/>
    </location>
</feature>
<dbReference type="eggNOG" id="COG0452">
    <property type="taxonomic scope" value="Bacteria"/>
</dbReference>
<evidence type="ECO:0000256" key="3">
    <source>
        <dbReference type="HAMAP-Rule" id="MF_02225"/>
    </source>
</evidence>
<evidence type="ECO:0000256" key="2">
    <source>
        <dbReference type="ARBA" id="ARBA00023239"/>
    </source>
</evidence>
<comment type="caution">
    <text evidence="3">Lacks conserved residue(s) required for the propagation of feature annotation.</text>
</comment>
<keyword evidence="1 3" id="KW-0210">Decarboxylase</keyword>
<evidence type="ECO:0000313" key="7">
    <source>
        <dbReference type="EMBL" id="EFI34564.1"/>
    </source>
</evidence>
<name>D6SP88_9BACT</name>
<keyword evidence="8" id="KW-1185">Reference proteome</keyword>
<sequence>MIFDQYQGQRVHLGITGSVAAYRTLDLVRLLQKSSLSVSATITSSGCAFIGPLTLSALGADPVYTPDYSPVEQPFAHLSSQFSPHVFMVAPATANILAKASSGIADDLLSTQILSYPGRVLFAPAMNPNMWNNAATRHNIRQLRDFGHEIIEPDSGKVACGEQGQGRFPDIASLYYICLRELTSKDMVSTKVLITAGPTHEYFDLVRYWSNPSSGRMGLAIALALWLRGAEIHFVHGPMQPLLPLPGFHIYPVTTARDMYDKCSALWPDCTLGVFSAAVADFAPEKATDLKFKKQGRSALQVKMNPTLDILAEMSASRARDQKIVGFAAEAENLEANASAKLSTKSLDMIVANQVTSDCTPFGSDENQVLIMDKTGRMEYLPKLSKQKIAWRMADWILEL</sequence>
<dbReference type="UniPathway" id="UPA00241">
    <property type="reaction ID" value="UER00353"/>
</dbReference>
<feature type="domain" description="DNA/pantothenate metabolism flavoprotein C-terminal" evidence="6">
    <location>
        <begin position="189"/>
        <end position="399"/>
    </location>
</feature>
<dbReference type="GO" id="GO:0015941">
    <property type="term" value="P:pantothenate catabolic process"/>
    <property type="evidence" value="ECO:0007669"/>
    <property type="project" value="InterPro"/>
</dbReference>
<dbReference type="InterPro" id="IPR035929">
    <property type="entry name" value="CoaB-like_sf"/>
</dbReference>
<reference evidence="7" key="1">
    <citation type="submission" date="2010-05" db="EMBL/GenBank/DDBJ databases">
        <title>The draft genome of Desulfonatronospira thiodismutans ASO3-1.</title>
        <authorList>
            <consortium name="US DOE Joint Genome Institute (JGI-PGF)"/>
            <person name="Lucas S."/>
            <person name="Copeland A."/>
            <person name="Lapidus A."/>
            <person name="Cheng J.-F."/>
            <person name="Bruce D."/>
            <person name="Goodwin L."/>
            <person name="Pitluck S."/>
            <person name="Chertkov O."/>
            <person name="Brettin T."/>
            <person name="Detter J.C."/>
            <person name="Han C."/>
            <person name="Land M.L."/>
            <person name="Hauser L."/>
            <person name="Kyrpides N."/>
            <person name="Mikhailova N."/>
            <person name="Muyzer G."/>
            <person name="Woyke T."/>
        </authorList>
    </citation>
    <scope>NUCLEOTIDE SEQUENCE [LARGE SCALE GENOMIC DNA]</scope>
    <source>
        <strain evidence="7">ASO3-1</strain>
    </source>
</reference>
<comment type="catalytic activity">
    <reaction evidence="3 4">
        <text>(R)-4'-phosphopantothenate + L-cysteine + CTP = N-[(R)-4-phosphopantothenoyl]-L-cysteine + CMP + diphosphate + H(+)</text>
        <dbReference type="Rhea" id="RHEA:19397"/>
        <dbReference type="ChEBI" id="CHEBI:10986"/>
        <dbReference type="ChEBI" id="CHEBI:15378"/>
        <dbReference type="ChEBI" id="CHEBI:33019"/>
        <dbReference type="ChEBI" id="CHEBI:35235"/>
        <dbReference type="ChEBI" id="CHEBI:37563"/>
        <dbReference type="ChEBI" id="CHEBI:59458"/>
        <dbReference type="ChEBI" id="CHEBI:60377"/>
        <dbReference type="EC" id="6.3.2.5"/>
    </reaction>
</comment>
<comment type="pathway">
    <text evidence="3 4">Cofactor biosynthesis; coenzyme A biosynthesis; CoA from (R)-pantothenate: step 3/5.</text>
</comment>
<feature type="binding site" evidence="3">
    <location>
        <position position="341"/>
    </location>
    <ligand>
        <name>CTP</name>
        <dbReference type="ChEBI" id="CHEBI:37563"/>
    </ligand>
</feature>
<dbReference type="GO" id="GO:0004633">
    <property type="term" value="F:phosphopantothenoylcysteine decarboxylase activity"/>
    <property type="evidence" value="ECO:0007669"/>
    <property type="project" value="UniProtKB-UniRule"/>
</dbReference>
<dbReference type="Gene3D" id="3.40.50.1950">
    <property type="entry name" value="Flavin prenyltransferase-like"/>
    <property type="match status" value="1"/>
</dbReference>
<comment type="catalytic activity">
    <reaction evidence="3 4">
        <text>N-[(R)-4-phosphopantothenoyl]-L-cysteine + H(+) = (R)-4'-phosphopantetheine + CO2</text>
        <dbReference type="Rhea" id="RHEA:16793"/>
        <dbReference type="ChEBI" id="CHEBI:15378"/>
        <dbReference type="ChEBI" id="CHEBI:16526"/>
        <dbReference type="ChEBI" id="CHEBI:59458"/>
        <dbReference type="ChEBI" id="CHEBI:61723"/>
        <dbReference type="EC" id="4.1.1.36"/>
    </reaction>
</comment>
<feature type="binding site" evidence="3">
    <location>
        <position position="327"/>
    </location>
    <ligand>
        <name>CTP</name>
        <dbReference type="ChEBI" id="CHEBI:37563"/>
    </ligand>
</feature>
<evidence type="ECO:0000313" key="8">
    <source>
        <dbReference type="Proteomes" id="UP000005496"/>
    </source>
</evidence>
<dbReference type="InterPro" id="IPR005252">
    <property type="entry name" value="CoaBC"/>
</dbReference>
<feature type="region of interest" description="Phosphopantothenate--cysteine ligase" evidence="3">
    <location>
        <begin position="192"/>
        <end position="400"/>
    </location>
</feature>
<dbReference type="GO" id="GO:0046872">
    <property type="term" value="F:metal ion binding"/>
    <property type="evidence" value="ECO:0007669"/>
    <property type="project" value="UniProtKB-KW"/>
</dbReference>
<dbReference type="EC" id="4.1.1.36" evidence="3"/>
<dbReference type="EMBL" id="ACJN02000002">
    <property type="protein sequence ID" value="EFI34564.1"/>
    <property type="molecule type" value="Genomic_DNA"/>
</dbReference>
<comment type="pathway">
    <text evidence="3 4">Cofactor biosynthesis; coenzyme A biosynthesis; CoA from (R)-pantothenate: step 2/5.</text>
</comment>
<comment type="caution">
    <text evidence="7">The sequence shown here is derived from an EMBL/GenBank/DDBJ whole genome shotgun (WGS) entry which is preliminary data.</text>
</comment>
<proteinExistence type="inferred from homology"/>
<dbReference type="GO" id="GO:0015937">
    <property type="term" value="P:coenzyme A biosynthetic process"/>
    <property type="evidence" value="ECO:0007669"/>
    <property type="project" value="UniProtKB-UniRule"/>
</dbReference>
<feature type="binding site" evidence="3">
    <location>
        <position position="291"/>
    </location>
    <ligand>
        <name>CTP</name>
        <dbReference type="ChEBI" id="CHEBI:37563"/>
    </ligand>
</feature>
<keyword evidence="3 4" id="KW-0288">FMN</keyword>
<dbReference type="SUPFAM" id="SSF52507">
    <property type="entry name" value="Homo-oligomeric flavin-containing Cys decarboxylases, HFCD"/>
    <property type="match status" value="1"/>
</dbReference>
<dbReference type="NCBIfam" id="TIGR00521">
    <property type="entry name" value="coaBC_dfp"/>
    <property type="match status" value="1"/>
</dbReference>
<dbReference type="AlphaFoldDB" id="D6SP88"/>
<gene>
    <name evidence="3" type="primary">coaBC</name>
    <name evidence="7" type="ORF">Dthio_PD1936</name>
</gene>